<accession>A0A1D6MS46</accession>
<feature type="compositionally biased region" description="Low complexity" evidence="1">
    <location>
        <begin position="86"/>
        <end position="96"/>
    </location>
</feature>
<organism evidence="2">
    <name type="scientific">Zea mays</name>
    <name type="common">Maize</name>
    <dbReference type="NCBI Taxonomy" id="4577"/>
    <lineage>
        <taxon>Eukaryota</taxon>
        <taxon>Viridiplantae</taxon>
        <taxon>Streptophyta</taxon>
        <taxon>Embryophyta</taxon>
        <taxon>Tracheophyta</taxon>
        <taxon>Spermatophyta</taxon>
        <taxon>Magnoliopsida</taxon>
        <taxon>Liliopsida</taxon>
        <taxon>Poales</taxon>
        <taxon>Poaceae</taxon>
        <taxon>PACMAD clade</taxon>
        <taxon>Panicoideae</taxon>
        <taxon>Andropogonodae</taxon>
        <taxon>Andropogoneae</taxon>
        <taxon>Tripsacinae</taxon>
        <taxon>Zea</taxon>
    </lineage>
</organism>
<dbReference type="InParanoid" id="A0A1D6MS46"/>
<name>A0A1D6MS46_MAIZE</name>
<sequence>MFCFRVRFPRPRLTRNLRCRAHARDIHHPDLAPHPRKFRPRDPSAHRWKAPLTTCETRYRPHDAIPCPRPHPPHRSTKRPPPRPRSCPSSASTSPRHGLHSSAPLAAAVLGHLRASGVAVLPGLTELELAGAEAEMGFAFPLDLRAVLATGLPLGPKFPDTRSRVGLRSAFDLPIAAAALQITRGTLWLRCWGARPADLDCVLRPARSAICRAGEASIPRRRRSGPCRSRLSTRLIHALWKKRARSRVTDFRFPRPSPSTRPRCWQPPGLQGGRAPGPDGAGAGA</sequence>
<dbReference type="eggNOG" id="KOG0460">
    <property type="taxonomic scope" value="Eukaryota"/>
</dbReference>
<protein>
    <submittedName>
        <fullName evidence="2">Uncharacterized protein</fullName>
    </submittedName>
</protein>
<gene>
    <name evidence="2" type="ORF">ZEAMMB73_Zm00001d040674</name>
</gene>
<dbReference type="ExpressionAtlas" id="A0A1D6MS46">
    <property type="expression patterns" value="baseline and differential"/>
</dbReference>
<reference evidence="2" key="1">
    <citation type="submission" date="2015-12" db="EMBL/GenBank/DDBJ databases">
        <title>Update maize B73 reference genome by single molecule sequencing technologies.</title>
        <authorList>
            <consortium name="Maize Genome Sequencing Project"/>
            <person name="Ware D."/>
        </authorList>
    </citation>
    <scope>NUCLEOTIDE SEQUENCE [LARGE SCALE GENOMIC DNA]</scope>
    <source>
        <tissue evidence="2">Seedling</tissue>
    </source>
</reference>
<dbReference type="PaxDb" id="4577-GRMZM2G032887_P02"/>
<feature type="region of interest" description="Disordered" evidence="1">
    <location>
        <begin position="59"/>
        <end position="100"/>
    </location>
</feature>
<dbReference type="PANTHER" id="PTHR32011:SF2">
    <property type="entry name" value="OS08G0472400 PROTEIN"/>
    <property type="match status" value="1"/>
</dbReference>
<proteinExistence type="predicted"/>
<dbReference type="PANTHER" id="PTHR32011">
    <property type="entry name" value="OS08G0472400 PROTEIN"/>
    <property type="match status" value="1"/>
</dbReference>
<feature type="region of interest" description="Disordered" evidence="1">
    <location>
        <begin position="250"/>
        <end position="285"/>
    </location>
</feature>
<dbReference type="EMBL" id="CM007649">
    <property type="protein sequence ID" value="ONM31780.1"/>
    <property type="molecule type" value="Genomic_DNA"/>
</dbReference>
<evidence type="ECO:0000256" key="1">
    <source>
        <dbReference type="SAM" id="MobiDB-lite"/>
    </source>
</evidence>
<dbReference type="AlphaFoldDB" id="A0A1D6MS46"/>
<evidence type="ECO:0000313" key="2">
    <source>
        <dbReference type="EMBL" id="ONM31780.1"/>
    </source>
</evidence>
<feature type="compositionally biased region" description="Basic residues" evidence="1">
    <location>
        <begin position="71"/>
        <end position="82"/>
    </location>
</feature>
<feature type="compositionally biased region" description="Gly residues" evidence="1">
    <location>
        <begin position="270"/>
        <end position="285"/>
    </location>
</feature>